<evidence type="ECO:0000256" key="1">
    <source>
        <dbReference type="ARBA" id="ARBA00004496"/>
    </source>
</evidence>
<dbReference type="GO" id="GO:0051879">
    <property type="term" value="F:Hsp90 protein binding"/>
    <property type="evidence" value="ECO:0007669"/>
    <property type="project" value="TreeGrafter"/>
</dbReference>
<dbReference type="OrthoDB" id="199930at2759"/>
<dbReference type="GO" id="GO:0005737">
    <property type="term" value="C:cytoplasm"/>
    <property type="evidence" value="ECO:0007669"/>
    <property type="project" value="UniProtKB-SubCell"/>
</dbReference>
<dbReference type="InterPro" id="IPR016024">
    <property type="entry name" value="ARM-type_fold"/>
</dbReference>
<keyword evidence="2" id="KW-0963">Cytoplasm</keyword>
<protein>
    <recommendedName>
        <fullName evidence="4">UNC-45/Cro1/She4 central domain-containing protein</fullName>
    </recommendedName>
</protein>
<feature type="region of interest" description="Disordered" evidence="3">
    <location>
        <begin position="1"/>
        <end position="23"/>
    </location>
</feature>
<comment type="subcellular location">
    <subcellularLocation>
        <location evidence="1">Cytoplasm</location>
    </subcellularLocation>
</comment>
<sequence>MSNSSSNASPSSSSALSRPSTSTEDIHEILISIQRDPVTAAKALPSLSESQLLSLFSLFNEDEDITNASGKQRQDQTGIRSSAYLALSTFVNSQRNPQKGPNEPPTDAAIKHATQTLSGAFAPTVDNVLRGTNVQHITSTLSFLSAFFQVDTPAASAILLREGNVECTLDIIDLAKASSEKRNMDKASKTVGIRLERALVNLLSQALGHAECRKILTTEERIKGWLRSRADDSNDATLQAAAALALVKVLQGGIFDTEATQSGIPVDASPSSHGISEVGVETSPDALAKLLERAVLVENSGGRNTRSTLDAVEGLAYLSVHPSVREYIVSQPSLLQALYAIGARSTKKVKPSTNISASNRLLEDQVVEYRANIGLHYGLALTFANICQYRPKLSKEEEQIAKLRRMTKVPNAAAHTGESNSSAPRLGMQDEGEDVRTSDEAVRVRIRKLCTMAGSTGFLALLAGLARSESKQARACTARAYLAVVEDVRNRGAVLQSGGGRALLDLIKAMEPLVPDWIATQALSKLAITASPLQVFGANIGSTHDAIPVLCRVLTVEGSTPARMISLREDQLPNNLQKFEALMALTNIAYGQPEMAARIAKVPGMWTAVEGLLLHDHELLRRAAVEMICNLVVCDEGFERFVPTTTTTPKVEKQEEDGPKSAAESRLQVLVALADVDDLPTRKAASGALAIVSSDERVCGALVALERRRGNMLGIIGRLLIDDEETDDKSPTGSQVADRELVHRGVVILRNLAVHYVSKHRKSVEDGFVQALAARGIVDKVQAVVKDCMQRGERDGPVMENAVEFVMGLKSA</sequence>
<dbReference type="AlphaFoldDB" id="G4TB92"/>
<dbReference type="PANTHER" id="PTHR45994:SF1">
    <property type="entry name" value="FI21225P1"/>
    <property type="match status" value="1"/>
</dbReference>
<dbReference type="Pfam" id="PF11701">
    <property type="entry name" value="UNC45-central"/>
    <property type="match status" value="1"/>
</dbReference>
<dbReference type="Gene3D" id="1.25.10.10">
    <property type="entry name" value="Leucine-rich Repeat Variant"/>
    <property type="match status" value="1"/>
</dbReference>
<name>G4TB92_SERID</name>
<dbReference type="InterPro" id="IPR011989">
    <property type="entry name" value="ARM-like"/>
</dbReference>
<dbReference type="Proteomes" id="UP000007148">
    <property type="component" value="Unassembled WGS sequence"/>
</dbReference>
<dbReference type="InterPro" id="IPR024660">
    <property type="entry name" value="UCS_central_dom"/>
</dbReference>
<feature type="domain" description="UNC-45/Cro1/She4 central" evidence="4">
    <location>
        <begin position="76"/>
        <end position="249"/>
    </location>
</feature>
<dbReference type="PANTHER" id="PTHR45994">
    <property type="entry name" value="FI21225P1"/>
    <property type="match status" value="1"/>
</dbReference>
<dbReference type="EMBL" id="CAFZ01000036">
    <property type="protein sequence ID" value="CCA68586.1"/>
    <property type="molecule type" value="Genomic_DNA"/>
</dbReference>
<accession>G4TB92</accession>
<evidence type="ECO:0000256" key="2">
    <source>
        <dbReference type="ARBA" id="ARBA00022490"/>
    </source>
</evidence>
<dbReference type="eggNOG" id="KOG4151">
    <property type="taxonomic scope" value="Eukaryota"/>
</dbReference>
<organism evidence="5 6">
    <name type="scientific">Serendipita indica (strain DSM 11827)</name>
    <name type="common">Root endophyte fungus</name>
    <name type="synonym">Piriformospora indica</name>
    <dbReference type="NCBI Taxonomy" id="1109443"/>
    <lineage>
        <taxon>Eukaryota</taxon>
        <taxon>Fungi</taxon>
        <taxon>Dikarya</taxon>
        <taxon>Basidiomycota</taxon>
        <taxon>Agaricomycotina</taxon>
        <taxon>Agaricomycetes</taxon>
        <taxon>Sebacinales</taxon>
        <taxon>Serendipitaceae</taxon>
        <taxon>Serendipita</taxon>
    </lineage>
</organism>
<keyword evidence="6" id="KW-1185">Reference proteome</keyword>
<dbReference type="InParanoid" id="G4TB92"/>
<evidence type="ECO:0000259" key="4">
    <source>
        <dbReference type="Pfam" id="PF11701"/>
    </source>
</evidence>
<evidence type="ECO:0000313" key="6">
    <source>
        <dbReference type="Proteomes" id="UP000007148"/>
    </source>
</evidence>
<dbReference type="STRING" id="1109443.G4TB92"/>
<reference evidence="5 6" key="1">
    <citation type="journal article" date="2011" name="PLoS Pathog.">
        <title>Endophytic Life Strategies Decoded by Genome and Transcriptome Analyses of the Mutualistic Root Symbiont Piriformospora indica.</title>
        <authorList>
            <person name="Zuccaro A."/>
            <person name="Lahrmann U."/>
            <person name="Guldener U."/>
            <person name="Langen G."/>
            <person name="Pfiffi S."/>
            <person name="Biedenkopf D."/>
            <person name="Wong P."/>
            <person name="Samans B."/>
            <person name="Grimm C."/>
            <person name="Basiewicz M."/>
            <person name="Murat C."/>
            <person name="Martin F."/>
            <person name="Kogel K.H."/>
        </authorList>
    </citation>
    <scope>NUCLEOTIDE SEQUENCE [LARGE SCALE GENOMIC DNA]</scope>
    <source>
        <strain evidence="5 6">DSM 11827</strain>
    </source>
</reference>
<dbReference type="HOGENOM" id="CLU_016305_1_0_1"/>
<comment type="caution">
    <text evidence="5">The sequence shown here is derived from an EMBL/GenBank/DDBJ whole genome shotgun (WGS) entry which is preliminary data.</text>
</comment>
<proteinExistence type="predicted"/>
<feature type="region of interest" description="Disordered" evidence="3">
    <location>
        <begin position="408"/>
        <end position="437"/>
    </location>
</feature>
<evidence type="ECO:0000256" key="3">
    <source>
        <dbReference type="SAM" id="MobiDB-lite"/>
    </source>
</evidence>
<dbReference type="OMA" id="DINCLPR"/>
<dbReference type="SUPFAM" id="SSF48371">
    <property type="entry name" value="ARM repeat"/>
    <property type="match status" value="1"/>
</dbReference>
<gene>
    <name evidence="5" type="ORF">PIIN_02451</name>
</gene>
<evidence type="ECO:0000313" key="5">
    <source>
        <dbReference type="EMBL" id="CCA68586.1"/>
    </source>
</evidence>